<dbReference type="AlphaFoldDB" id="X1TE34"/>
<sequence length="29" mass="3398">YWGMIERPKSEDGSPKTEVGRPKFDELMN</sequence>
<dbReference type="EMBL" id="BARW01008594">
    <property type="protein sequence ID" value="GAI85865.1"/>
    <property type="molecule type" value="Genomic_DNA"/>
</dbReference>
<evidence type="ECO:0000313" key="2">
    <source>
        <dbReference type="EMBL" id="GAI85865.1"/>
    </source>
</evidence>
<protein>
    <submittedName>
        <fullName evidence="2">Uncharacterized protein</fullName>
    </submittedName>
</protein>
<feature type="region of interest" description="Disordered" evidence="1">
    <location>
        <begin position="1"/>
        <end position="29"/>
    </location>
</feature>
<proteinExistence type="predicted"/>
<name>X1TE34_9ZZZZ</name>
<feature type="non-terminal residue" evidence="2">
    <location>
        <position position="1"/>
    </location>
</feature>
<evidence type="ECO:0000256" key="1">
    <source>
        <dbReference type="SAM" id="MobiDB-lite"/>
    </source>
</evidence>
<organism evidence="2">
    <name type="scientific">marine sediment metagenome</name>
    <dbReference type="NCBI Taxonomy" id="412755"/>
    <lineage>
        <taxon>unclassified sequences</taxon>
        <taxon>metagenomes</taxon>
        <taxon>ecological metagenomes</taxon>
    </lineage>
</organism>
<gene>
    <name evidence="2" type="ORF">S12H4_17553</name>
</gene>
<accession>X1TE34</accession>
<reference evidence="2" key="1">
    <citation type="journal article" date="2014" name="Front. Microbiol.">
        <title>High frequency of phylogenetically diverse reductive dehalogenase-homologous genes in deep subseafloor sedimentary metagenomes.</title>
        <authorList>
            <person name="Kawai M."/>
            <person name="Futagami T."/>
            <person name="Toyoda A."/>
            <person name="Takaki Y."/>
            <person name="Nishi S."/>
            <person name="Hori S."/>
            <person name="Arai W."/>
            <person name="Tsubouchi T."/>
            <person name="Morono Y."/>
            <person name="Uchiyama I."/>
            <person name="Ito T."/>
            <person name="Fujiyama A."/>
            <person name="Inagaki F."/>
            <person name="Takami H."/>
        </authorList>
    </citation>
    <scope>NUCLEOTIDE SEQUENCE</scope>
    <source>
        <strain evidence="2">Expedition CK06-06</strain>
    </source>
</reference>
<comment type="caution">
    <text evidence="2">The sequence shown here is derived from an EMBL/GenBank/DDBJ whole genome shotgun (WGS) entry which is preliminary data.</text>
</comment>